<dbReference type="PANTHER" id="PTHR11544">
    <property type="entry name" value="COLD SHOCK DOMAIN CONTAINING PROTEINS"/>
    <property type="match status" value="1"/>
</dbReference>
<evidence type="ECO:0000256" key="2">
    <source>
        <dbReference type="ARBA" id="ARBA00022490"/>
    </source>
</evidence>
<name>A0A1S7LGH7_MAGMO</name>
<dbReference type="InterPro" id="IPR019844">
    <property type="entry name" value="CSD_CS"/>
</dbReference>
<dbReference type="Gene3D" id="2.40.50.140">
    <property type="entry name" value="Nucleic acid-binding proteins"/>
    <property type="match status" value="1"/>
</dbReference>
<organism evidence="5">
    <name type="scientific">Magnetococcus massalia (strain MO-1)</name>
    <dbReference type="NCBI Taxonomy" id="451514"/>
    <lineage>
        <taxon>Bacteria</taxon>
        <taxon>Pseudomonadati</taxon>
        <taxon>Pseudomonadota</taxon>
        <taxon>Magnetococcia</taxon>
        <taxon>Magnetococcales</taxon>
        <taxon>Magnetococcaceae</taxon>
        <taxon>Magnetococcus</taxon>
    </lineage>
</organism>
<dbReference type="PRINTS" id="PR00050">
    <property type="entry name" value="COLDSHOCK"/>
</dbReference>
<evidence type="ECO:0000256" key="1">
    <source>
        <dbReference type="ARBA" id="ARBA00004496"/>
    </source>
</evidence>
<dbReference type="GO" id="GO:0005829">
    <property type="term" value="C:cytosol"/>
    <property type="evidence" value="ECO:0007669"/>
    <property type="project" value="UniProtKB-ARBA"/>
</dbReference>
<dbReference type="GO" id="GO:0003676">
    <property type="term" value="F:nucleic acid binding"/>
    <property type="evidence" value="ECO:0007669"/>
    <property type="project" value="InterPro"/>
</dbReference>
<dbReference type="InterPro" id="IPR012156">
    <property type="entry name" value="Cold_shock_CspA"/>
</dbReference>
<dbReference type="AlphaFoldDB" id="A0A1S7LGH7"/>
<proteinExistence type="predicted"/>
<dbReference type="InterPro" id="IPR002059">
    <property type="entry name" value="CSP_DNA-bd"/>
</dbReference>
<dbReference type="CDD" id="cd04458">
    <property type="entry name" value="CSP_CDS"/>
    <property type="match status" value="1"/>
</dbReference>
<sequence length="83" mass="8956">MRVSFNSHGVVRMSDRITGTVKWFNNDKGFGFITPDNGSKDVFAHFSAISSGSGFKSLDEGQKVEFSVEPGDKGPKAVNITSV</sequence>
<dbReference type="SUPFAM" id="SSF50249">
    <property type="entry name" value="Nucleic acid-binding proteins"/>
    <property type="match status" value="1"/>
</dbReference>
<dbReference type="SMART" id="SM00357">
    <property type="entry name" value="CSP"/>
    <property type="match status" value="1"/>
</dbReference>
<dbReference type="PROSITE" id="PS00352">
    <property type="entry name" value="CSD_1"/>
    <property type="match status" value="1"/>
</dbReference>
<protein>
    <submittedName>
        <fullName evidence="5">Cold shock protein cspA</fullName>
    </submittedName>
</protein>
<comment type="subcellular location">
    <subcellularLocation>
        <location evidence="1 3">Cytoplasm</location>
    </subcellularLocation>
</comment>
<evidence type="ECO:0000259" key="4">
    <source>
        <dbReference type="PROSITE" id="PS51857"/>
    </source>
</evidence>
<dbReference type="PROSITE" id="PS51857">
    <property type="entry name" value="CSD_2"/>
    <property type="match status" value="1"/>
</dbReference>
<gene>
    <name evidence="5" type="primary">cspA</name>
    <name evidence="5" type="ORF">MAGMO_1869</name>
</gene>
<dbReference type="InterPro" id="IPR050181">
    <property type="entry name" value="Cold_shock_domain"/>
</dbReference>
<accession>A0A1S7LGH7</accession>
<reference evidence="5" key="1">
    <citation type="submission" date="2015-04" db="EMBL/GenBank/DDBJ databases">
        <authorList>
            <person name="Syromyatnikov M.Y."/>
            <person name="Popov V.N."/>
        </authorList>
    </citation>
    <scope>NUCLEOTIDE SEQUENCE</scope>
    <source>
        <strain evidence="5">MO-1</strain>
    </source>
</reference>
<evidence type="ECO:0000313" key="5">
    <source>
        <dbReference type="EMBL" id="CRH06045.1"/>
    </source>
</evidence>
<dbReference type="InterPro" id="IPR012340">
    <property type="entry name" value="NA-bd_OB-fold"/>
</dbReference>
<dbReference type="Pfam" id="PF00313">
    <property type="entry name" value="CSD"/>
    <property type="match status" value="1"/>
</dbReference>
<dbReference type="FunFam" id="2.40.50.140:FF:000006">
    <property type="entry name" value="Cold shock protein CspC"/>
    <property type="match status" value="1"/>
</dbReference>
<dbReference type="PIRSF" id="PIRSF002599">
    <property type="entry name" value="Cold_shock_A"/>
    <property type="match status" value="1"/>
</dbReference>
<feature type="domain" description="CSD" evidence="4">
    <location>
        <begin position="16"/>
        <end position="82"/>
    </location>
</feature>
<dbReference type="InterPro" id="IPR011129">
    <property type="entry name" value="CSD"/>
</dbReference>
<dbReference type="EMBL" id="LO017727">
    <property type="protein sequence ID" value="CRH06045.1"/>
    <property type="molecule type" value="Genomic_DNA"/>
</dbReference>
<evidence type="ECO:0000256" key="3">
    <source>
        <dbReference type="RuleBase" id="RU000408"/>
    </source>
</evidence>
<keyword evidence="2" id="KW-0963">Cytoplasm</keyword>